<sequence length="147" mass="16497">MQAVRQCIQLILISPCMMGGGGFIQETAGLSTSAPLTLIRTALCWAKSHTDTNLCMLNMCMGDCLLGCAICTAKSDFCVFVCERERERERNRDYMHRAWRECCNINLLGMGSAVCWHVTLFHTDNVKYLSTGVRGTPLISRQDMYNT</sequence>
<evidence type="ECO:0000313" key="1">
    <source>
        <dbReference type="EMBL" id="MEQ2207833.1"/>
    </source>
</evidence>
<gene>
    <name evidence="1" type="ORF">XENOCAPTIV_019393</name>
</gene>
<dbReference type="Proteomes" id="UP001434883">
    <property type="component" value="Unassembled WGS sequence"/>
</dbReference>
<organism evidence="1 2">
    <name type="scientific">Xenoophorus captivus</name>
    <dbReference type="NCBI Taxonomy" id="1517983"/>
    <lineage>
        <taxon>Eukaryota</taxon>
        <taxon>Metazoa</taxon>
        <taxon>Chordata</taxon>
        <taxon>Craniata</taxon>
        <taxon>Vertebrata</taxon>
        <taxon>Euteleostomi</taxon>
        <taxon>Actinopterygii</taxon>
        <taxon>Neopterygii</taxon>
        <taxon>Teleostei</taxon>
        <taxon>Neoteleostei</taxon>
        <taxon>Acanthomorphata</taxon>
        <taxon>Ovalentaria</taxon>
        <taxon>Atherinomorphae</taxon>
        <taxon>Cyprinodontiformes</taxon>
        <taxon>Goodeidae</taxon>
        <taxon>Xenoophorus</taxon>
    </lineage>
</organism>
<dbReference type="EMBL" id="JAHRIN010046118">
    <property type="protein sequence ID" value="MEQ2207833.1"/>
    <property type="molecule type" value="Genomic_DNA"/>
</dbReference>
<proteinExistence type="predicted"/>
<accession>A0ABV0RJR8</accession>
<comment type="caution">
    <text evidence="1">The sequence shown here is derived from an EMBL/GenBank/DDBJ whole genome shotgun (WGS) entry which is preliminary data.</text>
</comment>
<keyword evidence="2" id="KW-1185">Reference proteome</keyword>
<protein>
    <submittedName>
        <fullName evidence="1">Uncharacterized protein</fullName>
    </submittedName>
</protein>
<name>A0ABV0RJR8_9TELE</name>
<evidence type="ECO:0000313" key="2">
    <source>
        <dbReference type="Proteomes" id="UP001434883"/>
    </source>
</evidence>
<reference evidence="1 2" key="1">
    <citation type="submission" date="2021-06" db="EMBL/GenBank/DDBJ databases">
        <authorList>
            <person name="Palmer J.M."/>
        </authorList>
    </citation>
    <scope>NUCLEOTIDE SEQUENCE [LARGE SCALE GENOMIC DNA]</scope>
    <source>
        <strain evidence="1 2">XC_2019</strain>
        <tissue evidence="1">Muscle</tissue>
    </source>
</reference>